<reference evidence="1 2" key="1">
    <citation type="journal article" date="2012" name="Genome Biol.">
        <title>Sequencing three crocodilian genomes to illuminate the evolution of archosaurs and amniotes.</title>
        <authorList>
            <person name="St John J.A."/>
            <person name="Braun E.L."/>
            <person name="Isberg S.R."/>
            <person name="Miles L.G."/>
            <person name="Chong A.Y."/>
            <person name="Gongora J."/>
            <person name="Dalzell P."/>
            <person name="Moran C."/>
            <person name="Bed'hom B."/>
            <person name="Abzhanov A."/>
            <person name="Burgess S.C."/>
            <person name="Cooksey A.M."/>
            <person name="Castoe T.A."/>
            <person name="Crawford N.G."/>
            <person name="Densmore L.D."/>
            <person name="Drew J.C."/>
            <person name="Edwards S.V."/>
            <person name="Faircloth B.C."/>
            <person name="Fujita M.K."/>
            <person name="Greenwold M.J."/>
            <person name="Hoffmann F.G."/>
            <person name="Howard J.M."/>
            <person name="Iguchi T."/>
            <person name="Janes D.E."/>
            <person name="Khan S.Y."/>
            <person name="Kohno S."/>
            <person name="de Koning A.J."/>
            <person name="Lance S.L."/>
            <person name="McCarthy F.M."/>
            <person name="McCormack J.E."/>
            <person name="Merchant M.E."/>
            <person name="Peterson D.G."/>
            <person name="Pollock D.D."/>
            <person name="Pourmand N."/>
            <person name="Raney B.J."/>
            <person name="Roessler K.A."/>
            <person name="Sanford J.R."/>
            <person name="Sawyer R.H."/>
            <person name="Schmidt C.J."/>
            <person name="Triplett E.W."/>
            <person name="Tuberville T.D."/>
            <person name="Venegas-Anaya M."/>
            <person name="Howard J.T."/>
            <person name="Jarvis E.D."/>
            <person name="Guillette L.J.Jr."/>
            <person name="Glenn T.C."/>
            <person name="Green R.E."/>
            <person name="Ray D.A."/>
        </authorList>
    </citation>
    <scope>NUCLEOTIDE SEQUENCE [LARGE SCALE GENOMIC DNA]</scope>
    <source>
        <strain evidence="1">KSC_2009_1</strain>
    </source>
</reference>
<evidence type="ECO:0000313" key="1">
    <source>
        <dbReference type="EMBL" id="KYO38407.1"/>
    </source>
</evidence>
<keyword evidence="2" id="KW-1185">Reference proteome</keyword>
<organism evidence="1 2">
    <name type="scientific">Alligator mississippiensis</name>
    <name type="common">American alligator</name>
    <dbReference type="NCBI Taxonomy" id="8496"/>
    <lineage>
        <taxon>Eukaryota</taxon>
        <taxon>Metazoa</taxon>
        <taxon>Chordata</taxon>
        <taxon>Craniata</taxon>
        <taxon>Vertebrata</taxon>
        <taxon>Euteleostomi</taxon>
        <taxon>Archelosauria</taxon>
        <taxon>Archosauria</taxon>
        <taxon>Crocodylia</taxon>
        <taxon>Alligatoridae</taxon>
        <taxon>Alligatorinae</taxon>
        <taxon>Alligator</taxon>
    </lineage>
</organism>
<dbReference type="EMBL" id="AKHW03002524">
    <property type="protein sequence ID" value="KYO38407.1"/>
    <property type="molecule type" value="Genomic_DNA"/>
</dbReference>
<gene>
    <name evidence="1" type="ORF">Y1Q_0015652</name>
</gene>
<accession>A0A151NNJ6</accession>
<evidence type="ECO:0000313" key="2">
    <source>
        <dbReference type="Proteomes" id="UP000050525"/>
    </source>
</evidence>
<sequence>MGMGPSCPAHEGMLSGQDQGILFIIGTIMMSRSCGHGEGPNWGPPSAFLAASGLGGVMSLLLCRLTSREQVLINLCGGAACCSVLLGSTPVGTSIHCPSHLRREEEAIYSFLGLTGDSYVT</sequence>
<dbReference type="AlphaFoldDB" id="A0A151NNJ6"/>
<dbReference type="Proteomes" id="UP000050525">
    <property type="component" value="Unassembled WGS sequence"/>
</dbReference>
<proteinExistence type="predicted"/>
<comment type="caution">
    <text evidence="1">The sequence shown here is derived from an EMBL/GenBank/DDBJ whole genome shotgun (WGS) entry which is preliminary data.</text>
</comment>
<protein>
    <submittedName>
        <fullName evidence="1">Uncharacterized protein</fullName>
    </submittedName>
</protein>
<name>A0A151NNJ6_ALLMI</name>